<dbReference type="PROSITE" id="PS51257">
    <property type="entry name" value="PROKAR_LIPOPROTEIN"/>
    <property type="match status" value="1"/>
</dbReference>
<dbReference type="PANTHER" id="PTHR30451:SF5">
    <property type="entry name" value="SLR0019 PROTEIN"/>
    <property type="match status" value="1"/>
</dbReference>
<evidence type="ECO:0000259" key="2">
    <source>
        <dbReference type="Pfam" id="PF13953"/>
    </source>
</evidence>
<reference evidence="3" key="1">
    <citation type="submission" date="2020-11" db="EMBL/GenBank/DDBJ databases">
        <authorList>
            <person name="Lee S.D."/>
        </authorList>
    </citation>
    <scope>NUCLEOTIDE SEQUENCE</scope>
    <source>
        <strain evidence="3">SAP-2</strain>
    </source>
</reference>
<dbReference type="GO" id="GO:0009297">
    <property type="term" value="P:pilus assembly"/>
    <property type="evidence" value="ECO:0007669"/>
    <property type="project" value="InterPro"/>
</dbReference>
<dbReference type="Gene3D" id="2.60.40.2610">
    <property type="entry name" value="Outer membrane usher protein FimD, plug domain"/>
    <property type="match status" value="1"/>
</dbReference>
<evidence type="ECO:0000256" key="1">
    <source>
        <dbReference type="SAM" id="SignalP"/>
    </source>
</evidence>
<accession>A0AA40X436</accession>
<proteinExistence type="predicted"/>
<sequence length="790" mass="84849">MVKKPYRIYKNPRRLAKVVLLNGILISCGAIADVNNVSGAAEGIINDNTHVPGVDLYLDVTVNGNHAGLAHFGYADKKLYASAANLRQLGFRLPKETTDAVCLNDIAQLQIDYDAHLQTLSLHAPLGLLDLGTTELNTLDAEHATASNSRGVLLNYDIYTAQQQGITANTFTELRAFNSAGVFSSTQLTQYAEQNNNVGQRREFSRLDTSWRSSFPDKLLALTVGDTLTSSLSWSRPTRIAGIQIGTDYSLQPYLRTAPLPSFLGSATLPSSVELFVNGMKYYNGQVPAGNFEINTMPNISGAGNAQVVMTDALGRTTTQSFSFYNDQQLLRQGFTDWSAELGVVRKNYGYSSYDYGSSPAVSGTWRYGVSNSFTAGIHSEATDGLANGGVSSDWIPGARSGTFSTSLALSTDRGKSGSLYSAGYRWSQNQLSFAASATATTGNYHDVATHYGSAPPALNGNAVVGFDTGYFGNFSVGYLQFRYPQESAVRYATANWFKSVSDTVYLNAGFNQNIDNNSDRSVYLTVSVTLSDRLSASTSVQRNNDKTGYLLNAAQSLPSEGGWGWNVAANQQDSQQSGQGEVGYQGRYGKVYTGYSSLPDTHYGYAGASGAVVMMGGGLFAAREINNGFAVVSTDGVPNVPIKLQNNLVGTSNDKGLLLVTPLNSYQKNLLTIDPLDLPANTRINRVNAYATPGDRSGTLVNFTITPVRAAQVILTDAQGKVIPEGSQVQLNSSQGQSVPVGFDGMVYFDSLEQHNRLLVTTATGVCSVQFDYPLKAEGILQIGPLVCR</sequence>
<name>A0AA40X436_9GAMM</name>
<dbReference type="AlphaFoldDB" id="A0AA40X436"/>
<dbReference type="GO" id="GO:0015473">
    <property type="term" value="F:fimbrial usher porin activity"/>
    <property type="evidence" value="ECO:0007669"/>
    <property type="project" value="InterPro"/>
</dbReference>
<dbReference type="RefSeq" id="WP_082457319.1">
    <property type="nucleotide sequence ID" value="NZ_CBCSCF010000003.1"/>
</dbReference>
<organism evidence="3 4">
    <name type="scientific">Rouxiella silvae</name>
    <dbReference type="NCBI Taxonomy" id="1646373"/>
    <lineage>
        <taxon>Bacteria</taxon>
        <taxon>Pseudomonadati</taxon>
        <taxon>Pseudomonadota</taxon>
        <taxon>Gammaproteobacteria</taxon>
        <taxon>Enterobacterales</taxon>
        <taxon>Yersiniaceae</taxon>
        <taxon>Rouxiella</taxon>
    </lineage>
</organism>
<gene>
    <name evidence="3" type="ORF">ITX54_14140</name>
</gene>
<dbReference type="Gene3D" id="2.60.40.2070">
    <property type="match status" value="1"/>
</dbReference>
<dbReference type="EMBL" id="JADMKS010000005">
    <property type="protein sequence ID" value="MBF6637802.1"/>
    <property type="molecule type" value="Genomic_DNA"/>
</dbReference>
<feature type="chain" id="PRO_5041463631" evidence="1">
    <location>
        <begin position="33"/>
        <end position="790"/>
    </location>
</feature>
<evidence type="ECO:0000313" key="3">
    <source>
        <dbReference type="EMBL" id="MBF6637802.1"/>
    </source>
</evidence>
<dbReference type="InterPro" id="IPR043142">
    <property type="entry name" value="PapC-like_C_sf"/>
</dbReference>
<dbReference type="Pfam" id="PF00577">
    <property type="entry name" value="Usher"/>
    <property type="match status" value="1"/>
</dbReference>
<dbReference type="Pfam" id="PF13953">
    <property type="entry name" value="PapC_C"/>
    <property type="match status" value="1"/>
</dbReference>
<protein>
    <submittedName>
        <fullName evidence="3">Fimbrial biogenesis outer membrane usher protein</fullName>
    </submittedName>
</protein>
<comment type="caution">
    <text evidence="3">The sequence shown here is derived from an EMBL/GenBank/DDBJ whole genome shotgun (WGS) entry which is preliminary data.</text>
</comment>
<reference evidence="3" key="2">
    <citation type="submission" date="2022-09" db="EMBL/GenBank/DDBJ databases">
        <title>Rouxiella aceris sp. nov., isolated from tree sap and emended description of the genus Rhouxiella.</title>
        <authorList>
            <person name="Kim I.S."/>
        </authorList>
    </citation>
    <scope>NUCLEOTIDE SEQUENCE</scope>
    <source>
        <strain evidence="3">SAP-2</strain>
    </source>
</reference>
<dbReference type="InterPro" id="IPR042186">
    <property type="entry name" value="FimD_plug_dom"/>
</dbReference>
<feature type="domain" description="PapC-like C-terminal" evidence="2">
    <location>
        <begin position="716"/>
        <end position="775"/>
    </location>
</feature>
<keyword evidence="1" id="KW-0732">Signal</keyword>
<feature type="signal peptide" evidence="1">
    <location>
        <begin position="1"/>
        <end position="32"/>
    </location>
</feature>
<evidence type="ECO:0000313" key="4">
    <source>
        <dbReference type="Proteomes" id="UP000705283"/>
    </source>
</evidence>
<dbReference type="PANTHER" id="PTHR30451">
    <property type="entry name" value="OUTER MEMBRANE USHER PROTEIN"/>
    <property type="match status" value="1"/>
</dbReference>
<dbReference type="Gene3D" id="2.60.40.3110">
    <property type="match status" value="1"/>
</dbReference>
<dbReference type="GO" id="GO:0009279">
    <property type="term" value="C:cell outer membrane"/>
    <property type="evidence" value="ECO:0007669"/>
    <property type="project" value="TreeGrafter"/>
</dbReference>
<dbReference type="InterPro" id="IPR025949">
    <property type="entry name" value="PapC-like_C"/>
</dbReference>
<dbReference type="Proteomes" id="UP000705283">
    <property type="component" value="Unassembled WGS sequence"/>
</dbReference>
<dbReference type="InterPro" id="IPR000015">
    <property type="entry name" value="Fimb_usher"/>
</dbReference>